<dbReference type="PROSITE" id="PS51795">
    <property type="entry name" value="ZF_FLZ"/>
    <property type="match status" value="1"/>
</dbReference>
<evidence type="ECO:0000256" key="2">
    <source>
        <dbReference type="ARBA" id="ARBA00022723"/>
    </source>
</evidence>
<dbReference type="InterPro" id="IPR044585">
    <property type="entry name" value="FLZ10/11"/>
</dbReference>
<feature type="compositionally biased region" description="Polar residues" evidence="5">
    <location>
        <begin position="8"/>
        <end position="30"/>
    </location>
</feature>
<dbReference type="PANTHER" id="PTHR46868:SF5">
    <property type="entry name" value="FCS-LIKE ZINC FINGER 10"/>
    <property type="match status" value="1"/>
</dbReference>
<keyword evidence="3" id="KW-0863">Zinc-finger</keyword>
<dbReference type="EMBL" id="GEVI01009680">
    <property type="protein sequence ID" value="JAU22640.1"/>
    <property type="molecule type" value="Transcribed_RNA"/>
</dbReference>
<organism evidence="7">
    <name type="scientific">Noccaea caerulescens</name>
    <name type="common">Alpine penny-cress</name>
    <name type="synonym">Thlaspi caerulescens</name>
    <dbReference type="NCBI Taxonomy" id="107243"/>
    <lineage>
        <taxon>Eukaryota</taxon>
        <taxon>Viridiplantae</taxon>
        <taxon>Streptophyta</taxon>
        <taxon>Embryophyta</taxon>
        <taxon>Tracheophyta</taxon>
        <taxon>Spermatophyta</taxon>
        <taxon>Magnoliopsida</taxon>
        <taxon>eudicotyledons</taxon>
        <taxon>Gunneridae</taxon>
        <taxon>Pentapetalae</taxon>
        <taxon>rosids</taxon>
        <taxon>malvids</taxon>
        <taxon>Brassicales</taxon>
        <taxon>Brassicaceae</taxon>
        <taxon>Coluteocarpeae</taxon>
        <taxon>Noccaea</taxon>
    </lineage>
</organism>
<evidence type="ECO:0000256" key="1">
    <source>
        <dbReference type="ARBA" id="ARBA00009374"/>
    </source>
</evidence>
<dbReference type="InterPro" id="IPR007650">
    <property type="entry name" value="Zf-FLZ_dom"/>
</dbReference>
<accession>A0A1J3DX83</accession>
<comment type="similarity">
    <text evidence="1">Belongs to the FLZ family.</text>
</comment>
<protein>
    <recommendedName>
        <fullName evidence="6">FLZ-type domain-containing protein</fullName>
    </recommendedName>
</protein>
<feature type="zinc finger region" description="FLZ-type" evidence="4">
    <location>
        <begin position="235"/>
        <end position="279"/>
    </location>
</feature>
<keyword evidence="2" id="KW-0479">Metal-binding</keyword>
<name>A0A1J3DX83_NOCCA</name>
<feature type="compositionally biased region" description="Acidic residues" evidence="5">
    <location>
        <begin position="277"/>
        <end position="295"/>
    </location>
</feature>
<dbReference type="PANTHER" id="PTHR46868">
    <property type="entry name" value="FCS-LIKE ZINC FINGER 11"/>
    <property type="match status" value="1"/>
</dbReference>
<evidence type="ECO:0000256" key="4">
    <source>
        <dbReference type="PROSITE-ProRule" id="PRU01131"/>
    </source>
</evidence>
<evidence type="ECO:0000256" key="5">
    <source>
        <dbReference type="SAM" id="MobiDB-lite"/>
    </source>
</evidence>
<proteinExistence type="inferred from homology"/>
<dbReference type="AlphaFoldDB" id="A0A1J3DX83"/>
<dbReference type="Pfam" id="PF04570">
    <property type="entry name" value="zf-FLZ"/>
    <property type="match status" value="1"/>
</dbReference>
<reference evidence="7" key="1">
    <citation type="submission" date="2016-07" db="EMBL/GenBank/DDBJ databases">
        <title>De novo transcriptome assembly of four accessions of the metal hyperaccumulator plant Noccaea caerulescens.</title>
        <authorList>
            <person name="Blande D."/>
            <person name="Halimaa P."/>
            <person name="Tervahauta A.I."/>
            <person name="Aarts M.G."/>
            <person name="Karenlampi S.O."/>
        </authorList>
    </citation>
    <scope>NUCLEOTIDE SEQUENCE</scope>
</reference>
<sequence length="317" mass="35257">MSHHPKNQIASGSDFYSSKSEPSQSDYESAWSPTSPLDFRLFSSLGNPFGGYSSSRSIRKVHQKSWDSGKVGLSIVDSLDDPHRHTDSLLPSSPDSKSIIFGSWMRIGNPKSHQPFAKTPMPKEDNPNVDLIELDSSCLVSASENTNVSNNACQVMKQTPEGSLESEIEFSEDYTCVISHGPNPKTTHFYGDQVLETLEHIVVKKGCCGDEKESIFEIAPLDLTTVTDVVLPSDDFLSFCCFCTKKLGIGKDIYMYRGYKAFCSSECRSEVIHVDEKMEEEEEDEEEEEEEEEAESGSSSDNYLFKKKSNGVVFTVG</sequence>
<evidence type="ECO:0000313" key="7">
    <source>
        <dbReference type="EMBL" id="JAU22640.1"/>
    </source>
</evidence>
<dbReference type="GO" id="GO:0008270">
    <property type="term" value="F:zinc ion binding"/>
    <property type="evidence" value="ECO:0007669"/>
    <property type="project" value="UniProtKB-KW"/>
</dbReference>
<feature type="domain" description="FLZ-type" evidence="6">
    <location>
        <begin position="235"/>
        <end position="279"/>
    </location>
</feature>
<feature type="region of interest" description="Disordered" evidence="5">
    <location>
        <begin position="275"/>
        <end position="317"/>
    </location>
</feature>
<gene>
    <name evidence="7" type="ORF">GA_TR7616_c0_g1_i1_g.24770</name>
</gene>
<evidence type="ECO:0000259" key="6">
    <source>
        <dbReference type="PROSITE" id="PS51795"/>
    </source>
</evidence>
<evidence type="ECO:0000256" key="3">
    <source>
        <dbReference type="ARBA" id="ARBA00022771"/>
    </source>
</evidence>
<keyword evidence="3" id="KW-0862">Zinc</keyword>
<feature type="region of interest" description="Disordered" evidence="5">
    <location>
        <begin position="1"/>
        <end position="30"/>
    </location>
</feature>